<dbReference type="InterPro" id="IPR012860">
    <property type="entry name" value="Afi1_N"/>
</dbReference>
<evidence type="ECO:0000259" key="2">
    <source>
        <dbReference type="Pfam" id="PF07792"/>
    </source>
</evidence>
<evidence type="ECO:0000256" key="1">
    <source>
        <dbReference type="SAM" id="MobiDB-lite"/>
    </source>
</evidence>
<reference evidence="3 4" key="1">
    <citation type="journal article" date="2024" name="Commun. Biol.">
        <title>Comparative genomic analysis of thermophilic fungi reveals convergent evolutionary adaptations and gene losses.</title>
        <authorList>
            <person name="Steindorff A.S."/>
            <person name="Aguilar-Pontes M.V."/>
            <person name="Robinson A.J."/>
            <person name="Andreopoulos B."/>
            <person name="LaButti K."/>
            <person name="Kuo A."/>
            <person name="Mondo S."/>
            <person name="Riley R."/>
            <person name="Otillar R."/>
            <person name="Haridas S."/>
            <person name="Lipzen A."/>
            <person name="Grimwood J."/>
            <person name="Schmutz J."/>
            <person name="Clum A."/>
            <person name="Reid I.D."/>
            <person name="Moisan M.C."/>
            <person name="Butler G."/>
            <person name="Nguyen T.T.M."/>
            <person name="Dewar K."/>
            <person name="Conant G."/>
            <person name="Drula E."/>
            <person name="Henrissat B."/>
            <person name="Hansel C."/>
            <person name="Singer S."/>
            <person name="Hutchinson M.I."/>
            <person name="de Vries R.P."/>
            <person name="Natvig D.O."/>
            <person name="Powell A.J."/>
            <person name="Tsang A."/>
            <person name="Grigoriev I.V."/>
        </authorList>
    </citation>
    <scope>NUCLEOTIDE SEQUENCE [LARGE SCALE GENOMIC DNA]</scope>
    <source>
        <strain evidence="3 4">ATCC 24622</strain>
    </source>
</reference>
<feature type="compositionally biased region" description="Low complexity" evidence="1">
    <location>
        <begin position="31"/>
        <end position="67"/>
    </location>
</feature>
<gene>
    <name evidence="3" type="ORF">VTK73DRAFT_6438</name>
</gene>
<dbReference type="EMBL" id="JAZHXJ010003622">
    <property type="protein sequence ID" value="KAL1835030.1"/>
    <property type="molecule type" value="Genomic_DNA"/>
</dbReference>
<dbReference type="PANTHER" id="PTHR28245:SF1">
    <property type="entry name" value="ARF3-INTERACTING PROTEIN 1"/>
    <property type="match status" value="1"/>
</dbReference>
<dbReference type="InterPro" id="IPR052809">
    <property type="entry name" value="Actin_polarity_regulatory"/>
</dbReference>
<feature type="domain" description="Arf3-interacting protein 1 N-terminal" evidence="2">
    <location>
        <begin position="139"/>
        <end position="266"/>
    </location>
</feature>
<feature type="compositionally biased region" description="Acidic residues" evidence="1">
    <location>
        <begin position="241"/>
        <end position="258"/>
    </location>
</feature>
<protein>
    <recommendedName>
        <fullName evidence="2">Arf3-interacting protein 1 N-terminal domain-containing protein</fullName>
    </recommendedName>
</protein>
<feature type="region of interest" description="Disordered" evidence="1">
    <location>
        <begin position="193"/>
        <end position="269"/>
    </location>
</feature>
<evidence type="ECO:0000313" key="3">
    <source>
        <dbReference type="EMBL" id="KAL1835030.1"/>
    </source>
</evidence>
<feature type="compositionally biased region" description="Low complexity" evidence="1">
    <location>
        <begin position="89"/>
        <end position="103"/>
    </location>
</feature>
<dbReference type="Proteomes" id="UP001586593">
    <property type="component" value="Unassembled WGS sequence"/>
</dbReference>
<name>A0ABR3V064_9PEZI</name>
<organism evidence="3 4">
    <name type="scientific">Phialemonium thermophilum</name>
    <dbReference type="NCBI Taxonomy" id="223376"/>
    <lineage>
        <taxon>Eukaryota</taxon>
        <taxon>Fungi</taxon>
        <taxon>Dikarya</taxon>
        <taxon>Ascomycota</taxon>
        <taxon>Pezizomycotina</taxon>
        <taxon>Sordariomycetes</taxon>
        <taxon>Sordariomycetidae</taxon>
        <taxon>Cephalothecales</taxon>
        <taxon>Cephalothecaceae</taxon>
        <taxon>Phialemonium</taxon>
    </lineage>
</organism>
<sequence>MASAQTALPPLARTTSSNAGAAAIHGNPGTSAAASSAAFHRRTSLSSFPSSRSGSQMSHNSRPSNRSPQPPTARMSETDQTSDPRSKSKTSSTGTGVSSQHSSLSNGAAPPRPYNPKAHPRRRLRSQYPRGNTENHVEYILVASFDIDRGPVMEHQYPVAITGDEHMLAELMLPDQAHVRNQDWTMFFLHKDTSQEEEDEERKAKEERRRRRRRRRDRAKGILHESDDEDEDEDGRVGSDGDWDDDDDDDSTDSEPEGGEGPPLIYAPW</sequence>
<dbReference type="PANTHER" id="PTHR28245">
    <property type="entry name" value="ARF3-INTERACTING PROTEIN 1"/>
    <property type="match status" value="1"/>
</dbReference>
<accession>A0ABR3V064</accession>
<feature type="region of interest" description="Disordered" evidence="1">
    <location>
        <begin position="1"/>
        <end position="131"/>
    </location>
</feature>
<dbReference type="Pfam" id="PF07792">
    <property type="entry name" value="Afi1"/>
    <property type="match status" value="1"/>
</dbReference>
<evidence type="ECO:0000313" key="4">
    <source>
        <dbReference type="Proteomes" id="UP001586593"/>
    </source>
</evidence>
<keyword evidence="4" id="KW-1185">Reference proteome</keyword>
<feature type="compositionally biased region" description="Basic residues" evidence="1">
    <location>
        <begin position="208"/>
        <end position="218"/>
    </location>
</feature>
<proteinExistence type="predicted"/>
<comment type="caution">
    <text evidence="3">The sequence shown here is derived from an EMBL/GenBank/DDBJ whole genome shotgun (WGS) entry which is preliminary data.</text>
</comment>